<accession>A0A133VN13</accession>
<gene>
    <name evidence="1" type="ORF">AKJ56_02240</name>
</gene>
<name>A0A133VN13_9EURY</name>
<reference evidence="1 2" key="1">
    <citation type="journal article" date="2016" name="Sci. Rep.">
        <title>Metabolic traits of an uncultured archaeal lineage -MSBL1- from brine pools of the Red Sea.</title>
        <authorList>
            <person name="Mwirichia R."/>
            <person name="Alam I."/>
            <person name="Rashid M."/>
            <person name="Vinu M."/>
            <person name="Ba-Alawi W."/>
            <person name="Anthony Kamau A."/>
            <person name="Kamanda Ngugi D."/>
            <person name="Goker M."/>
            <person name="Klenk H.P."/>
            <person name="Bajic V."/>
            <person name="Stingl U."/>
        </authorList>
    </citation>
    <scope>NUCLEOTIDE SEQUENCE [LARGE SCALE GENOMIC DNA]</scope>
    <source>
        <strain evidence="1">SCGC-AAA382N08</strain>
    </source>
</reference>
<organism evidence="1 2">
    <name type="scientific">candidate division MSBL1 archaeon SCGC-AAA382N08</name>
    <dbReference type="NCBI Taxonomy" id="1698285"/>
    <lineage>
        <taxon>Archaea</taxon>
        <taxon>Methanobacteriati</taxon>
        <taxon>Methanobacteriota</taxon>
        <taxon>candidate division MSBL1</taxon>
    </lineage>
</organism>
<dbReference type="Proteomes" id="UP000070175">
    <property type="component" value="Unassembled WGS sequence"/>
</dbReference>
<dbReference type="AlphaFoldDB" id="A0A133VN13"/>
<comment type="caution">
    <text evidence="1">The sequence shown here is derived from an EMBL/GenBank/DDBJ whole genome shotgun (WGS) entry which is preliminary data.</text>
</comment>
<evidence type="ECO:0000313" key="1">
    <source>
        <dbReference type="EMBL" id="KXB07848.1"/>
    </source>
</evidence>
<evidence type="ECO:0000313" key="2">
    <source>
        <dbReference type="Proteomes" id="UP000070175"/>
    </source>
</evidence>
<sequence length="91" mass="10082">MGVLAQGIETEEIEFERLNFDKTPSIDIGKTFDFFKEARDLGNKIYELVSRIWGVASSFLESVTGLTLGELFIGLINATIGIIEEIINLLG</sequence>
<protein>
    <submittedName>
        <fullName evidence="1">Uncharacterized protein</fullName>
    </submittedName>
</protein>
<keyword evidence="2" id="KW-1185">Reference proteome</keyword>
<dbReference type="EMBL" id="LHYJ01000045">
    <property type="protein sequence ID" value="KXB07848.1"/>
    <property type="molecule type" value="Genomic_DNA"/>
</dbReference>
<proteinExistence type="predicted"/>